<reference evidence="2 3" key="1">
    <citation type="journal article" date="2011" name="Genome Res.">
        <title>Phylogeny-wide analysis of social amoeba genomes highlights ancient origins for complex intercellular communication.</title>
        <authorList>
            <person name="Heidel A.J."/>
            <person name="Lawal H.M."/>
            <person name="Felder M."/>
            <person name="Schilde C."/>
            <person name="Helps N.R."/>
            <person name="Tunggal B."/>
            <person name="Rivero F."/>
            <person name="John U."/>
            <person name="Schleicher M."/>
            <person name="Eichinger L."/>
            <person name="Platzer M."/>
            <person name="Noegel A.A."/>
            <person name="Schaap P."/>
            <person name="Gloeckner G."/>
        </authorList>
    </citation>
    <scope>NUCLEOTIDE SEQUENCE [LARGE SCALE GENOMIC DNA]</scope>
    <source>
        <strain evidence="3">ATCC 26659 / Pp 5 / PN500</strain>
    </source>
</reference>
<comment type="caution">
    <text evidence="2">The sequence shown here is derived from an EMBL/GenBank/DDBJ whole genome shotgun (WGS) entry which is preliminary data.</text>
</comment>
<evidence type="ECO:0000256" key="1">
    <source>
        <dbReference type="SAM" id="MobiDB-lite"/>
    </source>
</evidence>
<dbReference type="AlphaFoldDB" id="D3BFE6"/>
<name>D3BFE6_HETP5</name>
<accession>D3BFE6</accession>
<dbReference type="Proteomes" id="UP000001396">
    <property type="component" value="Unassembled WGS sequence"/>
</dbReference>
<dbReference type="GeneID" id="31362162"/>
<protein>
    <submittedName>
        <fullName evidence="2">Uncharacterized protein</fullName>
    </submittedName>
</protein>
<evidence type="ECO:0000313" key="2">
    <source>
        <dbReference type="EMBL" id="EFA79860.1"/>
    </source>
</evidence>
<sequence length="80" mass="8611">MSLSDSVGGADEEEESFQDIQASEESHPVCVVYCVASTIALVPDDSLLDLSMIPSLESGLCIDSQNFEYSPTPELSTPKR</sequence>
<dbReference type="RefSeq" id="XP_020431981.1">
    <property type="nucleotide sequence ID" value="XM_020577533.1"/>
</dbReference>
<keyword evidence="3" id="KW-1185">Reference proteome</keyword>
<dbReference type="EMBL" id="ADBJ01000031">
    <property type="protein sequence ID" value="EFA79860.1"/>
    <property type="molecule type" value="Genomic_DNA"/>
</dbReference>
<dbReference type="InParanoid" id="D3BFE6"/>
<gene>
    <name evidence="2" type="ORF">PPL_06680</name>
</gene>
<evidence type="ECO:0000313" key="3">
    <source>
        <dbReference type="Proteomes" id="UP000001396"/>
    </source>
</evidence>
<proteinExistence type="predicted"/>
<organism evidence="2 3">
    <name type="scientific">Heterostelium pallidum (strain ATCC 26659 / Pp 5 / PN500)</name>
    <name type="common">Cellular slime mold</name>
    <name type="synonym">Polysphondylium pallidum</name>
    <dbReference type="NCBI Taxonomy" id="670386"/>
    <lineage>
        <taxon>Eukaryota</taxon>
        <taxon>Amoebozoa</taxon>
        <taxon>Evosea</taxon>
        <taxon>Eumycetozoa</taxon>
        <taxon>Dictyostelia</taxon>
        <taxon>Acytosteliales</taxon>
        <taxon>Acytosteliaceae</taxon>
        <taxon>Heterostelium</taxon>
    </lineage>
</organism>
<feature type="region of interest" description="Disordered" evidence="1">
    <location>
        <begin position="1"/>
        <end position="22"/>
    </location>
</feature>